<name>A0ABQ8UZC0_9EUKA</name>
<accession>A0ABQ8UZC0</accession>
<comment type="caution">
    <text evidence="2">The sequence shown here is derived from an EMBL/GenBank/DDBJ whole genome shotgun (WGS) entry which is preliminary data.</text>
</comment>
<feature type="region of interest" description="Disordered" evidence="1">
    <location>
        <begin position="313"/>
        <end position="347"/>
    </location>
</feature>
<evidence type="ECO:0000313" key="3">
    <source>
        <dbReference type="Proteomes" id="UP001141327"/>
    </source>
</evidence>
<gene>
    <name evidence="2" type="ORF">PAPYR_738</name>
</gene>
<protein>
    <submittedName>
        <fullName evidence="2">Uncharacterized protein</fullName>
    </submittedName>
</protein>
<reference evidence="2" key="1">
    <citation type="journal article" date="2022" name="bioRxiv">
        <title>Genomics of Preaxostyla Flagellates Illuminates Evolutionary Transitions and the Path Towards Mitochondrial Loss.</title>
        <authorList>
            <person name="Novak L.V.F."/>
            <person name="Treitli S.C."/>
            <person name="Pyrih J."/>
            <person name="Halakuc P."/>
            <person name="Pipaliya S.V."/>
            <person name="Vacek V."/>
            <person name="Brzon O."/>
            <person name="Soukal P."/>
            <person name="Eme L."/>
            <person name="Dacks J.B."/>
            <person name="Karnkowska A."/>
            <person name="Elias M."/>
            <person name="Hampl V."/>
        </authorList>
    </citation>
    <scope>NUCLEOTIDE SEQUENCE</scope>
    <source>
        <strain evidence="2">RCP-MX</strain>
    </source>
</reference>
<evidence type="ECO:0000313" key="2">
    <source>
        <dbReference type="EMBL" id="KAJ4462724.1"/>
    </source>
</evidence>
<feature type="region of interest" description="Disordered" evidence="1">
    <location>
        <begin position="364"/>
        <end position="418"/>
    </location>
</feature>
<dbReference type="EMBL" id="JAPMOS010000002">
    <property type="protein sequence ID" value="KAJ4462724.1"/>
    <property type="molecule type" value="Genomic_DNA"/>
</dbReference>
<organism evidence="2 3">
    <name type="scientific">Paratrimastix pyriformis</name>
    <dbReference type="NCBI Taxonomy" id="342808"/>
    <lineage>
        <taxon>Eukaryota</taxon>
        <taxon>Metamonada</taxon>
        <taxon>Preaxostyla</taxon>
        <taxon>Paratrimastigidae</taxon>
        <taxon>Paratrimastix</taxon>
    </lineage>
</organism>
<evidence type="ECO:0000256" key="1">
    <source>
        <dbReference type="SAM" id="MobiDB-lite"/>
    </source>
</evidence>
<feature type="compositionally biased region" description="Basic and acidic residues" evidence="1">
    <location>
        <begin position="382"/>
        <end position="418"/>
    </location>
</feature>
<proteinExistence type="predicted"/>
<dbReference type="Proteomes" id="UP001141327">
    <property type="component" value="Unassembled WGS sequence"/>
</dbReference>
<keyword evidence="3" id="KW-1185">Reference proteome</keyword>
<sequence>MPHEKKERQDVDSHITASLQNVPLPLLKLIILHLFDSPLASVGFGLPVPKQIAKIVIRNLMLVNRQIYQMTSNVLGLGALDYTAIIPAKNPFTSLLDGSQIHDTVMLSRFECLRAEWISNQVATHALYVALPSAADAFIRRAVEAMTRASTLPLVNEMTGLQSELNRLMGAAHVGGKGYMFFGKPALSPAEAKRQLDEKGPQLKQSIARLQADIDAGSSPRHFPAMARVFPLIARLQCLCRSVGNAADSRVMLRIDLPWAEVCQNMDAFVERGHRCRVTRELSPGCLQNGHGNLPLFLDLLIGADSEQCTLRHGLGAPPGAASQGQRGSDESADPPAPGVEDEWNDQLGLSALNERWDLYRELDGDDESCDGEGGSSGDEDDRPKGEGSQASKRDGDVPEQPRYDDEARHEHSQKTALDDPLFEYGVETFRPRDDDRWPHFSPRYCMNVRQLRRLMVVVGLGPLKDVDLFCDFLFLLCGFDFNELTNRWDGVISARYKPAGE</sequence>